<evidence type="ECO:0000313" key="1">
    <source>
        <dbReference type="EMBL" id="KAK8565574.1"/>
    </source>
</evidence>
<proteinExistence type="predicted"/>
<gene>
    <name evidence="1" type="ORF">V6N12_059132</name>
</gene>
<sequence length="169" mass="19285">MHFFISFLSYQRHNTIEHGGRMSRARGSAALQASLERTSDPPASSTTQVIFDRGDKTDIDPPVQPFELLSATATDSESSSRHLGKKFIFLLSPCLPAVYCRGLIAQADNCSQVISLPRKRWRFYQKDDYRPAKGKLDQGMGLVVESNERELRNSTEYGLVMVQWRHYWI</sequence>
<protein>
    <submittedName>
        <fullName evidence="1">Uncharacterized protein</fullName>
    </submittedName>
</protein>
<organism evidence="1 2">
    <name type="scientific">Hibiscus sabdariffa</name>
    <name type="common">roselle</name>
    <dbReference type="NCBI Taxonomy" id="183260"/>
    <lineage>
        <taxon>Eukaryota</taxon>
        <taxon>Viridiplantae</taxon>
        <taxon>Streptophyta</taxon>
        <taxon>Embryophyta</taxon>
        <taxon>Tracheophyta</taxon>
        <taxon>Spermatophyta</taxon>
        <taxon>Magnoliopsida</taxon>
        <taxon>eudicotyledons</taxon>
        <taxon>Gunneridae</taxon>
        <taxon>Pentapetalae</taxon>
        <taxon>rosids</taxon>
        <taxon>malvids</taxon>
        <taxon>Malvales</taxon>
        <taxon>Malvaceae</taxon>
        <taxon>Malvoideae</taxon>
        <taxon>Hibiscus</taxon>
    </lineage>
</organism>
<dbReference type="Proteomes" id="UP001472677">
    <property type="component" value="Unassembled WGS sequence"/>
</dbReference>
<dbReference type="EMBL" id="JBBPBM010000010">
    <property type="protein sequence ID" value="KAK8565574.1"/>
    <property type="molecule type" value="Genomic_DNA"/>
</dbReference>
<evidence type="ECO:0000313" key="2">
    <source>
        <dbReference type="Proteomes" id="UP001472677"/>
    </source>
</evidence>
<comment type="caution">
    <text evidence="1">The sequence shown here is derived from an EMBL/GenBank/DDBJ whole genome shotgun (WGS) entry which is preliminary data.</text>
</comment>
<accession>A0ABR2EU85</accession>
<keyword evidence="2" id="KW-1185">Reference proteome</keyword>
<name>A0ABR2EU85_9ROSI</name>
<reference evidence="1 2" key="1">
    <citation type="journal article" date="2024" name="G3 (Bethesda)">
        <title>Genome assembly of Hibiscus sabdariffa L. provides insights into metabolisms of medicinal natural products.</title>
        <authorList>
            <person name="Kim T."/>
        </authorList>
    </citation>
    <scope>NUCLEOTIDE SEQUENCE [LARGE SCALE GENOMIC DNA]</scope>
    <source>
        <strain evidence="1">TK-2024</strain>
        <tissue evidence="1">Old leaves</tissue>
    </source>
</reference>